<dbReference type="AlphaFoldDB" id="A0A183GVS9"/>
<organism evidence="2 3">
    <name type="scientific">Heligmosomoides polygyrus</name>
    <name type="common">Parasitic roundworm</name>
    <dbReference type="NCBI Taxonomy" id="6339"/>
    <lineage>
        <taxon>Eukaryota</taxon>
        <taxon>Metazoa</taxon>
        <taxon>Ecdysozoa</taxon>
        <taxon>Nematoda</taxon>
        <taxon>Chromadorea</taxon>
        <taxon>Rhabditida</taxon>
        <taxon>Rhabditina</taxon>
        <taxon>Rhabditomorpha</taxon>
        <taxon>Strongyloidea</taxon>
        <taxon>Heligmosomidae</taxon>
        <taxon>Heligmosomoides</taxon>
    </lineage>
</organism>
<dbReference type="Proteomes" id="UP000050761">
    <property type="component" value="Unassembled WGS sequence"/>
</dbReference>
<evidence type="ECO:0000313" key="2">
    <source>
        <dbReference type="Proteomes" id="UP000050761"/>
    </source>
</evidence>
<sequence length="164" mass="17951">MASMVAHVDSPRGGGPYCYKIHGQVYHFVGALRPAAGVPPQYAQILIMDTEQAAAELAARPLNIDCDSSLFADLHRLLLRVNPYAQSFVMMDEVLRTEEEIAIAAGRTPHPVHMVFGQKASDDARRYNSATANEVAVVYVGDEEDIPGERYLVIRARGARLSAI</sequence>
<reference evidence="1 2" key="1">
    <citation type="submission" date="2018-11" db="EMBL/GenBank/DDBJ databases">
        <authorList>
            <consortium name="Pathogen Informatics"/>
        </authorList>
    </citation>
    <scope>NUCLEOTIDE SEQUENCE [LARGE SCALE GENOMIC DNA]</scope>
</reference>
<gene>
    <name evidence="1" type="ORF">HPBE_LOCUS26798</name>
</gene>
<accession>A0A3P8ERI8</accession>
<dbReference type="PANTHER" id="PTHR45786">
    <property type="entry name" value="DNA BINDING PROTEIN-LIKE"/>
    <property type="match status" value="1"/>
</dbReference>
<evidence type="ECO:0000313" key="1">
    <source>
        <dbReference type="EMBL" id="VDP59461.1"/>
    </source>
</evidence>
<proteinExistence type="predicted"/>
<name>A0A183GVS9_HELPZ</name>
<dbReference type="OrthoDB" id="10039910at2759"/>
<keyword evidence="2" id="KW-1185">Reference proteome</keyword>
<evidence type="ECO:0000313" key="3">
    <source>
        <dbReference type="WBParaSite" id="HPBE_0002679901-mRNA-1"/>
    </source>
</evidence>
<reference evidence="3" key="2">
    <citation type="submission" date="2019-09" db="UniProtKB">
        <authorList>
            <consortium name="WormBaseParasite"/>
        </authorList>
    </citation>
    <scope>IDENTIFICATION</scope>
</reference>
<dbReference type="PANTHER" id="PTHR45786:SF74">
    <property type="entry name" value="ATP-DEPENDENT DNA HELICASE"/>
    <property type="match status" value="1"/>
</dbReference>
<dbReference type="WBParaSite" id="HPBE_0002679901-mRNA-1">
    <property type="protein sequence ID" value="HPBE_0002679901-mRNA-1"/>
    <property type="gene ID" value="HPBE_0002679901"/>
</dbReference>
<dbReference type="EMBL" id="UZAH01040914">
    <property type="protein sequence ID" value="VDP59461.1"/>
    <property type="molecule type" value="Genomic_DNA"/>
</dbReference>
<accession>A0A183GVS9</accession>
<protein>
    <submittedName>
        <fullName evidence="3">Helitron_like_N domain-containing protein</fullName>
    </submittedName>
</protein>